<organism evidence="2 3">
    <name type="scientific">Monoraphidium neglectum</name>
    <dbReference type="NCBI Taxonomy" id="145388"/>
    <lineage>
        <taxon>Eukaryota</taxon>
        <taxon>Viridiplantae</taxon>
        <taxon>Chlorophyta</taxon>
        <taxon>core chlorophytes</taxon>
        <taxon>Chlorophyceae</taxon>
        <taxon>CS clade</taxon>
        <taxon>Sphaeropleales</taxon>
        <taxon>Selenastraceae</taxon>
        <taxon>Monoraphidium</taxon>
    </lineage>
</organism>
<sequence>MLSIQVGEHAPSRNASLAAAQVLAGAVLYARLVLAVGGWLGLPLCSSRPSAPQPQPQPTADANADVCGAPRPPGSLRLSRAGSRGCPCPCPAAAHALSAADPLSPMRRWWASADAASEASSATRMGADAAPRRRPRTALQQASEGADSCWSPPFSPRSAASSGATQPRGSQGGLRGSFPGCAGASSRRPHSSCAASVAGARPPAALRRASSVCAGGHSAVGGGRRSLVGAAATHRSVACAGSLAAAYGRLRDRAAALRGAQRALRGAQAAFESERRRAEDAGFERDAAATQQRLELMSARRSLDARSAELALRLDALDDAWNDLMEREEASSARARSLTQQAALLEAVRARVEAAEAEVGRREGAVDDMHETIAAMAALVAGGEPTDAAVVACWLEQLKKLRAAQHTRSDSDSAAGDGLGGDEGAAAAAAAAAVEAMAAGPPRRAGARQAGLMVSTTCMEEGAPAAIQSPVVEAPTQPPAAGGAAVAAATAPAAAQPQRLIPRSQSAHLGDGPVAAAVAAIEGRRARSLKVKVSVGVDDLSLQPFLGEAHWWPASPLSSCGGAGPSSGGGGGGAPWMQ</sequence>
<name>A0A0D2IZT6_9CHLO</name>
<accession>A0A0D2IZT6</accession>
<feature type="region of interest" description="Disordered" evidence="1">
    <location>
        <begin position="116"/>
        <end position="185"/>
    </location>
</feature>
<proteinExistence type="predicted"/>
<gene>
    <name evidence="2" type="ORF">MNEG_14595</name>
</gene>
<reference evidence="2 3" key="1">
    <citation type="journal article" date="2013" name="BMC Genomics">
        <title>Reconstruction of the lipid metabolism for the microalga Monoraphidium neglectum from its genome sequence reveals characteristics suitable for biofuel production.</title>
        <authorList>
            <person name="Bogen C."/>
            <person name="Al-Dilaimi A."/>
            <person name="Albersmeier A."/>
            <person name="Wichmann J."/>
            <person name="Grundmann M."/>
            <person name="Rupp O."/>
            <person name="Lauersen K.J."/>
            <person name="Blifernez-Klassen O."/>
            <person name="Kalinowski J."/>
            <person name="Goesmann A."/>
            <person name="Mussgnug J.H."/>
            <person name="Kruse O."/>
        </authorList>
    </citation>
    <scope>NUCLEOTIDE SEQUENCE [LARGE SCALE GENOMIC DNA]</scope>
    <source>
        <strain evidence="2 3">SAG 48.87</strain>
    </source>
</reference>
<dbReference type="EMBL" id="KK104828">
    <property type="protein sequence ID" value="KIY93367.1"/>
    <property type="molecule type" value="Genomic_DNA"/>
</dbReference>
<dbReference type="Proteomes" id="UP000054498">
    <property type="component" value="Unassembled WGS sequence"/>
</dbReference>
<dbReference type="AlphaFoldDB" id="A0A0D2IZT6"/>
<dbReference type="RefSeq" id="XP_013892387.1">
    <property type="nucleotide sequence ID" value="XM_014036933.1"/>
</dbReference>
<evidence type="ECO:0000313" key="3">
    <source>
        <dbReference type="Proteomes" id="UP000054498"/>
    </source>
</evidence>
<evidence type="ECO:0000256" key="1">
    <source>
        <dbReference type="SAM" id="MobiDB-lite"/>
    </source>
</evidence>
<evidence type="ECO:0000313" key="2">
    <source>
        <dbReference type="EMBL" id="KIY93367.1"/>
    </source>
</evidence>
<dbReference type="GeneID" id="25732173"/>
<feature type="region of interest" description="Disordered" evidence="1">
    <location>
        <begin position="48"/>
        <end position="68"/>
    </location>
</feature>
<dbReference type="KEGG" id="mng:MNEG_14595"/>
<protein>
    <submittedName>
        <fullName evidence="2">Uncharacterized protein</fullName>
    </submittedName>
</protein>
<keyword evidence="3" id="KW-1185">Reference proteome</keyword>